<keyword evidence="5 6" id="KW-0012">Acyltransferase</keyword>
<gene>
    <name evidence="6 7" type="primary">argJ</name>
    <name evidence="7" type="ORF">LG632_25265</name>
</gene>
<keyword evidence="3 6" id="KW-0808">Transferase</keyword>
<comment type="subcellular location">
    <subcellularLocation>
        <location evidence="6">Cytoplasm</location>
    </subcellularLocation>
</comment>
<dbReference type="EMBL" id="JAJAUY010000141">
    <property type="protein sequence ID" value="MCB5182668.1"/>
    <property type="molecule type" value="Genomic_DNA"/>
</dbReference>
<dbReference type="Proteomes" id="UP001199054">
    <property type="component" value="Unassembled WGS sequence"/>
</dbReference>
<keyword evidence="6" id="KW-0055">Arginine biosynthesis</keyword>
<dbReference type="HAMAP" id="MF_01106">
    <property type="entry name" value="ArgJ"/>
    <property type="match status" value="1"/>
</dbReference>
<feature type="site" description="Involved in the stabilization of negative charge on the oxyanion by the formation of the oxyanion hole" evidence="6">
    <location>
        <position position="118"/>
    </location>
</feature>
<feature type="chain" id="PRO_5044921503" description="Arginine biosynthesis bifunctional protein ArgJ beta chain" evidence="6">
    <location>
        <begin position="187"/>
        <end position="391"/>
    </location>
</feature>
<comment type="function">
    <text evidence="6">Catalyzes two activities which are involved in the cyclic version of arginine biosynthesis: the synthesis of N-acetylglutamate from glutamate and acetyl-CoA as the acetyl donor, and of ornithine by transacetylation between N(2)-acetylornithine and glutamate.</text>
</comment>
<dbReference type="InterPro" id="IPR042195">
    <property type="entry name" value="ArgJ_beta_C"/>
</dbReference>
<feature type="chain" id="PRO_5044921504" description="Arginine biosynthesis bifunctional protein ArgJ alpha chain" evidence="6">
    <location>
        <begin position="1"/>
        <end position="186"/>
    </location>
</feature>
<feature type="binding site" evidence="6">
    <location>
        <position position="391"/>
    </location>
    <ligand>
        <name>substrate</name>
    </ligand>
</feature>
<dbReference type="InterPro" id="IPR002813">
    <property type="entry name" value="Arg_biosynth_ArgJ"/>
</dbReference>
<sequence length="391" mass="39793">MSVTAAQGFSAAGVAAGIKQNGNPDLALVVNHGPRLAAAGVFTSNRVKAAPVLWSEQVLRGGAVSAVVLNSGGANACTGPRGFQDTHATAEKVAEALNAAGVAGGEHNAGEIAVASTGLIGVLLPMDKLLPGVESATAALSEDGGEAAAVAIKTTDTVHKTATAGQDGWTVGGMAKGAGMLAPGLATMLVVLTTDADLDSATLDKALRAATRTTFDRVDSDGCMSTNDTVLLLASGASGVVPEYDAFAEAVRTVCDDLARQLIGDAEGASKDIRIEVINAADEDDAVEVGRSIARNNLLKCAVHGEDPNWGRVLSAIGTTGASFDPDRLNVAINGVWVCRNGSVGEDRELVSMKEREVRITADLVAGDASAVIWTNDLTADYVHENSAYSS</sequence>
<evidence type="ECO:0000313" key="7">
    <source>
        <dbReference type="EMBL" id="MCB5182668.1"/>
    </source>
</evidence>
<keyword evidence="8" id="KW-1185">Reference proteome</keyword>
<comment type="pathway">
    <text evidence="6">Amino-acid biosynthesis; L-arginine biosynthesis; N(2)-acetyl-L-ornithine from L-glutamate: step 1/4.</text>
</comment>
<feature type="binding site" evidence="6">
    <location>
        <position position="187"/>
    </location>
    <ligand>
        <name>substrate</name>
    </ligand>
</feature>
<evidence type="ECO:0000256" key="1">
    <source>
        <dbReference type="ARBA" id="ARBA00006774"/>
    </source>
</evidence>
<evidence type="ECO:0000256" key="4">
    <source>
        <dbReference type="ARBA" id="ARBA00022813"/>
    </source>
</evidence>
<feature type="site" description="Cleavage; by autolysis" evidence="6">
    <location>
        <begin position="186"/>
        <end position="187"/>
    </location>
</feature>
<feature type="active site" description="Nucleophile" evidence="6">
    <location>
        <position position="187"/>
    </location>
</feature>
<evidence type="ECO:0000256" key="3">
    <source>
        <dbReference type="ARBA" id="ARBA00022679"/>
    </source>
</evidence>
<dbReference type="InterPro" id="IPR016117">
    <property type="entry name" value="ArgJ-like_dom_sf"/>
</dbReference>
<dbReference type="EC" id="2.3.1.35" evidence="6"/>
<evidence type="ECO:0000313" key="8">
    <source>
        <dbReference type="Proteomes" id="UP001199054"/>
    </source>
</evidence>
<evidence type="ECO:0000256" key="2">
    <source>
        <dbReference type="ARBA" id="ARBA00011475"/>
    </source>
</evidence>
<feature type="binding site" evidence="6">
    <location>
        <position position="386"/>
    </location>
    <ligand>
        <name>substrate</name>
    </ligand>
</feature>
<keyword evidence="4 6" id="KW-0068">Autocatalytic cleavage</keyword>
<feature type="binding site" evidence="6">
    <location>
        <position position="154"/>
    </location>
    <ligand>
        <name>substrate</name>
    </ligand>
</feature>
<keyword evidence="6" id="KW-0963">Cytoplasm</keyword>
<dbReference type="PANTHER" id="PTHR23100:SF0">
    <property type="entry name" value="ARGININE BIOSYNTHESIS BIFUNCTIONAL PROTEIN ARGJ, MITOCHONDRIAL"/>
    <property type="match status" value="1"/>
</dbReference>
<dbReference type="PANTHER" id="PTHR23100">
    <property type="entry name" value="ARGININE BIOSYNTHESIS BIFUNCTIONAL PROTEIN ARGJ"/>
    <property type="match status" value="1"/>
</dbReference>
<comment type="subunit">
    <text evidence="2 6">Heterotetramer of two alpha and two beta chains.</text>
</comment>
<name>A0ABS8BDG8_9ACTN</name>
<reference evidence="7 8" key="1">
    <citation type="submission" date="2021-10" db="EMBL/GenBank/DDBJ databases">
        <title>Streptomyces sp. strain SMC 277, a novel streptomycete isolated from soil.</title>
        <authorList>
            <person name="Chanama M."/>
        </authorList>
    </citation>
    <scope>NUCLEOTIDE SEQUENCE [LARGE SCALE GENOMIC DNA]</scope>
    <source>
        <strain evidence="7 8">SMC 277</strain>
    </source>
</reference>
<comment type="caution">
    <text evidence="7">The sequence shown here is derived from an EMBL/GenBank/DDBJ whole genome shotgun (WGS) entry which is preliminary data.</text>
</comment>
<dbReference type="EC" id="2.3.1.1" evidence="6"/>
<comment type="similarity">
    <text evidence="1 6">Belongs to the ArgJ family.</text>
</comment>
<organism evidence="7 8">
    <name type="scientific">Streptomyces antimicrobicus</name>
    <dbReference type="NCBI Taxonomy" id="2883108"/>
    <lineage>
        <taxon>Bacteria</taxon>
        <taxon>Bacillati</taxon>
        <taxon>Actinomycetota</taxon>
        <taxon>Actinomycetes</taxon>
        <taxon>Kitasatosporales</taxon>
        <taxon>Streptomycetaceae</taxon>
        <taxon>Streptomyces</taxon>
    </lineage>
</organism>
<protein>
    <recommendedName>
        <fullName evidence="6">Arginine biosynthesis bifunctional protein ArgJ</fullName>
    </recommendedName>
    <domain>
        <recommendedName>
            <fullName evidence="6">Glutamate N-acetyltransferase</fullName>
            <ecNumber evidence="6">2.3.1.35</ecNumber>
        </recommendedName>
        <alternativeName>
            <fullName evidence="6">Ornithine acetyltransferase</fullName>
            <shortName evidence="6">OATase</shortName>
        </alternativeName>
        <alternativeName>
            <fullName evidence="6">Ornithine transacetylase</fullName>
        </alternativeName>
    </domain>
    <domain>
        <recommendedName>
            <fullName evidence="6">Amino-acid acetyltransferase</fullName>
            <ecNumber evidence="6">2.3.1.1</ecNumber>
        </recommendedName>
        <alternativeName>
            <fullName evidence="6">N-acetylglutamate synthase</fullName>
            <shortName evidence="6">AGSase</shortName>
        </alternativeName>
    </domain>
    <component>
        <recommendedName>
            <fullName evidence="6">Arginine biosynthesis bifunctional protein ArgJ alpha chain</fullName>
        </recommendedName>
    </component>
    <component>
        <recommendedName>
            <fullName evidence="6">Arginine biosynthesis bifunctional protein ArgJ beta chain</fullName>
        </recommendedName>
    </component>
</protein>
<dbReference type="NCBIfam" id="TIGR00120">
    <property type="entry name" value="ArgJ"/>
    <property type="match status" value="1"/>
</dbReference>
<comment type="catalytic activity">
    <reaction evidence="6">
        <text>N(2)-acetyl-L-ornithine + L-glutamate = N-acetyl-L-glutamate + L-ornithine</text>
        <dbReference type="Rhea" id="RHEA:15349"/>
        <dbReference type="ChEBI" id="CHEBI:29985"/>
        <dbReference type="ChEBI" id="CHEBI:44337"/>
        <dbReference type="ChEBI" id="CHEBI:46911"/>
        <dbReference type="ChEBI" id="CHEBI:57805"/>
        <dbReference type="EC" id="2.3.1.35"/>
    </reaction>
</comment>
<evidence type="ECO:0000256" key="5">
    <source>
        <dbReference type="ARBA" id="ARBA00023315"/>
    </source>
</evidence>
<dbReference type="CDD" id="cd02152">
    <property type="entry name" value="OAT"/>
    <property type="match status" value="1"/>
</dbReference>
<feature type="site" description="Involved in the stabilization of negative charge on the oxyanion by the formation of the oxyanion hole" evidence="6">
    <location>
        <position position="117"/>
    </location>
</feature>
<feature type="binding site" evidence="6">
    <location>
        <position position="176"/>
    </location>
    <ligand>
        <name>substrate</name>
    </ligand>
</feature>
<feature type="binding site" evidence="6">
    <location>
        <position position="267"/>
    </location>
    <ligand>
        <name>substrate</name>
    </ligand>
</feature>
<dbReference type="RefSeq" id="WP_226729856.1">
    <property type="nucleotide sequence ID" value="NZ_JAJAUY010000141.1"/>
</dbReference>
<dbReference type="Pfam" id="PF01960">
    <property type="entry name" value="ArgJ"/>
    <property type="match status" value="1"/>
</dbReference>
<proteinExistence type="inferred from homology"/>
<accession>A0ABS8BDG8</accession>
<keyword evidence="6" id="KW-0028">Amino-acid biosynthesis</keyword>
<dbReference type="Gene3D" id="3.10.20.340">
    <property type="entry name" value="ArgJ beta chain, C-terminal domain"/>
    <property type="match status" value="1"/>
</dbReference>
<comment type="pathway">
    <text evidence="6">Amino-acid biosynthesis; L-arginine biosynthesis; L-ornithine and N-acetyl-L-glutamate from L-glutamate and N(2)-acetyl-L-ornithine (cyclic): step 1/1.</text>
</comment>
<dbReference type="GO" id="GO:0004358">
    <property type="term" value="F:L-glutamate N-acetyltransferase activity, acting on acetyl-L-ornithine as donor"/>
    <property type="evidence" value="ECO:0007669"/>
    <property type="project" value="UniProtKB-EC"/>
</dbReference>
<dbReference type="SUPFAM" id="SSF56266">
    <property type="entry name" value="DmpA/ArgJ-like"/>
    <property type="match status" value="1"/>
</dbReference>
<comment type="catalytic activity">
    <reaction evidence="6">
        <text>L-glutamate + acetyl-CoA = N-acetyl-L-glutamate + CoA + H(+)</text>
        <dbReference type="Rhea" id="RHEA:24292"/>
        <dbReference type="ChEBI" id="CHEBI:15378"/>
        <dbReference type="ChEBI" id="CHEBI:29985"/>
        <dbReference type="ChEBI" id="CHEBI:44337"/>
        <dbReference type="ChEBI" id="CHEBI:57287"/>
        <dbReference type="ChEBI" id="CHEBI:57288"/>
        <dbReference type="EC" id="2.3.1.1"/>
    </reaction>
</comment>
<dbReference type="Gene3D" id="3.60.70.12">
    <property type="entry name" value="L-amino peptidase D-ALA esterase/amidase"/>
    <property type="match status" value="1"/>
</dbReference>
<dbReference type="NCBIfam" id="NF003802">
    <property type="entry name" value="PRK05388.1"/>
    <property type="match status" value="1"/>
</dbReference>
<keyword evidence="6" id="KW-0511">Multifunctional enzyme</keyword>
<evidence type="ECO:0000256" key="6">
    <source>
        <dbReference type="HAMAP-Rule" id="MF_01106"/>
    </source>
</evidence>